<dbReference type="Pfam" id="PF15903">
    <property type="entry name" value="PL48"/>
    <property type="match status" value="1"/>
</dbReference>
<dbReference type="Gene3D" id="1.10.10.1940">
    <property type="match status" value="1"/>
</dbReference>
<comment type="similarity">
    <text evidence="1">Belongs to the RIPOR family.</text>
</comment>
<dbReference type="Proteomes" id="UP000596742">
    <property type="component" value="Unassembled WGS sequence"/>
</dbReference>
<evidence type="ECO:0000313" key="7">
    <source>
        <dbReference type="Proteomes" id="UP000596742"/>
    </source>
</evidence>
<dbReference type="Pfam" id="PF01549">
    <property type="entry name" value="ShK"/>
    <property type="match status" value="4"/>
</dbReference>
<proteinExistence type="inferred from homology"/>
<protein>
    <recommendedName>
        <fullName evidence="5">ShKT domain-containing protein</fullName>
    </recommendedName>
</protein>
<feature type="disulfide bond" evidence="2">
    <location>
        <begin position="132"/>
        <end position="166"/>
    </location>
</feature>
<dbReference type="OrthoDB" id="9999654at2759"/>
<feature type="region of interest" description="Disordered" evidence="3">
    <location>
        <begin position="617"/>
        <end position="642"/>
    </location>
</feature>
<evidence type="ECO:0000313" key="6">
    <source>
        <dbReference type="EMBL" id="VDI16827.1"/>
    </source>
</evidence>
<feature type="domain" description="ShKT" evidence="5">
    <location>
        <begin position="132"/>
        <end position="166"/>
    </location>
</feature>
<feature type="region of interest" description="Disordered" evidence="3">
    <location>
        <begin position="312"/>
        <end position="339"/>
    </location>
</feature>
<comment type="caution">
    <text evidence="6">The sequence shown here is derived from an EMBL/GenBank/DDBJ whole genome shotgun (WGS) entry which is preliminary data.</text>
</comment>
<accession>A0A8B6DCV7</accession>
<dbReference type="InterPro" id="IPR003582">
    <property type="entry name" value="ShKT_dom"/>
</dbReference>
<dbReference type="SMART" id="SM00254">
    <property type="entry name" value="ShKT"/>
    <property type="match status" value="4"/>
</dbReference>
<keyword evidence="2" id="KW-1015">Disulfide bond</keyword>
<evidence type="ECO:0000256" key="4">
    <source>
        <dbReference type="SAM" id="SignalP"/>
    </source>
</evidence>
<evidence type="ECO:0000256" key="1">
    <source>
        <dbReference type="ARBA" id="ARBA00005744"/>
    </source>
</evidence>
<evidence type="ECO:0000259" key="5">
    <source>
        <dbReference type="PROSITE" id="PS51670"/>
    </source>
</evidence>
<reference evidence="6" key="1">
    <citation type="submission" date="2018-11" db="EMBL/GenBank/DDBJ databases">
        <authorList>
            <person name="Alioto T."/>
            <person name="Alioto T."/>
        </authorList>
    </citation>
    <scope>NUCLEOTIDE SEQUENCE</scope>
</reference>
<dbReference type="EMBL" id="UYJE01003127">
    <property type="protein sequence ID" value="VDI16827.1"/>
    <property type="molecule type" value="Genomic_DNA"/>
</dbReference>
<keyword evidence="7" id="KW-1185">Reference proteome</keyword>
<keyword evidence="4" id="KW-0732">Signal</keyword>
<dbReference type="InterPro" id="IPR026136">
    <property type="entry name" value="RIPOR3"/>
</dbReference>
<feature type="chain" id="PRO_5032679948" description="ShKT domain-containing protein" evidence="4">
    <location>
        <begin position="18"/>
        <end position="663"/>
    </location>
</feature>
<feature type="domain" description="ShKT" evidence="5">
    <location>
        <begin position="176"/>
        <end position="211"/>
    </location>
</feature>
<dbReference type="AlphaFoldDB" id="A0A8B6DCV7"/>
<organism evidence="6 7">
    <name type="scientific">Mytilus galloprovincialis</name>
    <name type="common">Mediterranean mussel</name>
    <dbReference type="NCBI Taxonomy" id="29158"/>
    <lineage>
        <taxon>Eukaryota</taxon>
        <taxon>Metazoa</taxon>
        <taxon>Spiralia</taxon>
        <taxon>Lophotrochozoa</taxon>
        <taxon>Mollusca</taxon>
        <taxon>Bivalvia</taxon>
        <taxon>Autobranchia</taxon>
        <taxon>Pteriomorphia</taxon>
        <taxon>Mytilida</taxon>
        <taxon>Mytiloidea</taxon>
        <taxon>Mytilidae</taxon>
        <taxon>Mytilinae</taxon>
        <taxon>Mytilus</taxon>
    </lineage>
</organism>
<sequence>MCTSLMVLSLVFTQIYGQGFQLFFGTTASPSNCADKMDNCLAFGKDSCGGKYEAFARENCARYCGYCQGAPTPAPACENKKTDCEKYPKSTCSDPRYKQWANDNCYYYCRLCTPEQQRIKDSQRTTVPPARCLDKLNDCKMYGKTSCSGNFLSWAKENCMLYCGFCRGNPTPAPPCRDLASNCQQYEKSTCTDQKYRGWAETNCNKYCGFCSDGSSSGNQPQPNIVPVPTLFAPQVPGSDPLFMTRKDPSQIYHNVPLENLNGPHRVSSQPVVDPNHHQIFVTRSHSFAGMASRSSQLMESPLGTPVLGATYRSKTQHKVPHSPRPRSGANYRKSPKVPKIPRPNWTTLMFESVKKGIREFIEATKDDIDQLCARGVEQATSTAQQIKAAERYLKRLEFHLSKIEELHDCYMVQQQLREGTRNLQKAYTTSPTSQKDTLSNVKYGMLECIQTMCAIEAQLEAMMGTFHCRIKGMAGFARLCPGDVFDITLRHGSQKWRSRGRVEKTGNQRWENPEYTFKSVIGDGLHIKGVEVRSFKSVILGQKTCETKDLFSCNQQLMTVSINTNGSLKLSVIITWNPLEGVEEAMSYFDVPSRPQSTPRKRPVSVLALNGELSGSYSSLSSDDSRRHSTPPNLTTTKDDNFILRTSGNHSSFSSPYLLIHL</sequence>
<name>A0A8B6DCV7_MYTGA</name>
<comment type="caution">
    <text evidence="2">Lacks conserved residue(s) required for the propagation of feature annotation.</text>
</comment>
<dbReference type="PANTHER" id="PTHR15829">
    <property type="entry name" value="PROTEIN KINASE PKN/PRK1, EFFECTOR"/>
    <property type="match status" value="1"/>
</dbReference>
<dbReference type="InterPro" id="IPR031780">
    <property type="entry name" value="FAM65_N"/>
</dbReference>
<dbReference type="PROSITE" id="PS51670">
    <property type="entry name" value="SHKT"/>
    <property type="match status" value="2"/>
</dbReference>
<evidence type="ECO:0000256" key="2">
    <source>
        <dbReference type="PROSITE-ProRule" id="PRU01005"/>
    </source>
</evidence>
<evidence type="ECO:0000256" key="3">
    <source>
        <dbReference type="SAM" id="MobiDB-lite"/>
    </source>
</evidence>
<feature type="compositionally biased region" description="Basic residues" evidence="3">
    <location>
        <begin position="315"/>
        <end position="325"/>
    </location>
</feature>
<dbReference type="PANTHER" id="PTHR15829:SF13">
    <property type="entry name" value="FAM65 N-TERMINAL DOMAIN-CONTAINING PROTEIN"/>
    <property type="match status" value="1"/>
</dbReference>
<feature type="signal peptide" evidence="4">
    <location>
        <begin position="1"/>
        <end position="17"/>
    </location>
</feature>
<gene>
    <name evidence="6" type="ORF">MGAL_10B004746</name>
</gene>